<protein>
    <submittedName>
        <fullName evidence="2">Uncharacterized protein</fullName>
    </submittedName>
</protein>
<name>A0ABX7C8K7_9HYPH</name>
<feature type="region of interest" description="Disordered" evidence="1">
    <location>
        <begin position="62"/>
        <end position="98"/>
    </location>
</feature>
<evidence type="ECO:0000313" key="3">
    <source>
        <dbReference type="Proteomes" id="UP000595857"/>
    </source>
</evidence>
<feature type="compositionally biased region" description="Basic and acidic residues" evidence="1">
    <location>
        <begin position="63"/>
        <end position="78"/>
    </location>
</feature>
<dbReference type="RefSeq" id="WP_201632440.1">
    <property type="nucleotide sequence ID" value="NZ_CP068046.1"/>
</dbReference>
<feature type="compositionally biased region" description="Polar residues" evidence="1">
    <location>
        <begin position="81"/>
        <end position="98"/>
    </location>
</feature>
<organism evidence="2 3">
    <name type="scientific">Devosia rhizoryzae</name>
    <dbReference type="NCBI Taxonomy" id="2774137"/>
    <lineage>
        <taxon>Bacteria</taxon>
        <taxon>Pseudomonadati</taxon>
        <taxon>Pseudomonadota</taxon>
        <taxon>Alphaproteobacteria</taxon>
        <taxon>Hyphomicrobiales</taxon>
        <taxon>Devosiaceae</taxon>
        <taxon>Devosia</taxon>
    </lineage>
</organism>
<accession>A0ABX7C8K7</accession>
<dbReference type="EMBL" id="CP068046">
    <property type="protein sequence ID" value="QQR39027.1"/>
    <property type="molecule type" value="Genomic_DNA"/>
</dbReference>
<gene>
    <name evidence="2" type="ORF">JI748_14980</name>
</gene>
<keyword evidence="3" id="KW-1185">Reference proteome</keyword>
<dbReference type="Proteomes" id="UP000595857">
    <property type="component" value="Chromosome"/>
</dbReference>
<evidence type="ECO:0000313" key="2">
    <source>
        <dbReference type="EMBL" id="QQR39027.1"/>
    </source>
</evidence>
<sequence>MHQILATVVGAVLGGLGFLARRLLERDPLATVIDRRLRLVSLHQRMKAAQLTENDLVQMERGLAQDESREIRPKRAEDPADSTSDTYVQQKPFNQYGL</sequence>
<proteinExistence type="predicted"/>
<evidence type="ECO:0000256" key="1">
    <source>
        <dbReference type="SAM" id="MobiDB-lite"/>
    </source>
</evidence>
<reference evidence="2 3" key="1">
    <citation type="submission" date="2021-01" db="EMBL/GenBank/DDBJ databases">
        <title>Genome seq and assembly of Devosia sp. LEGU1.</title>
        <authorList>
            <person name="Chhetri G."/>
        </authorList>
    </citation>
    <scope>NUCLEOTIDE SEQUENCE [LARGE SCALE GENOMIC DNA]</scope>
    <source>
        <strain evidence="2 3">LEGU1</strain>
    </source>
</reference>